<dbReference type="AlphaFoldDB" id="A0A2N5THI2"/>
<evidence type="ECO:0000313" key="3">
    <source>
        <dbReference type="Proteomes" id="UP000235388"/>
    </source>
</evidence>
<proteinExistence type="predicted"/>
<protein>
    <submittedName>
        <fullName evidence="2">Uncharacterized protein</fullName>
    </submittedName>
</protein>
<keyword evidence="3" id="KW-1185">Reference proteome</keyword>
<name>A0A2N5THI2_9BASI</name>
<accession>A0A2N5THI2</accession>
<sequence>AGLTSVVELGDSSSSDSDRPDSERLAASIHAPANQHRAISPVSIPTSNDSVSSDVTCSVRALISSGPQVSSPGCGVIPIRSVAPGS</sequence>
<comment type="caution">
    <text evidence="2">The sequence shown here is derived from an EMBL/GenBank/DDBJ whole genome shotgun (WGS) entry which is preliminary data.</text>
</comment>
<evidence type="ECO:0000256" key="1">
    <source>
        <dbReference type="SAM" id="MobiDB-lite"/>
    </source>
</evidence>
<feature type="non-terminal residue" evidence="2">
    <location>
        <position position="1"/>
    </location>
</feature>
<gene>
    <name evidence="2" type="ORF">PCANC_28153</name>
</gene>
<evidence type="ECO:0000313" key="2">
    <source>
        <dbReference type="EMBL" id="PLW24966.1"/>
    </source>
</evidence>
<organism evidence="2 3">
    <name type="scientific">Puccinia coronata f. sp. avenae</name>
    <dbReference type="NCBI Taxonomy" id="200324"/>
    <lineage>
        <taxon>Eukaryota</taxon>
        <taxon>Fungi</taxon>
        <taxon>Dikarya</taxon>
        <taxon>Basidiomycota</taxon>
        <taxon>Pucciniomycotina</taxon>
        <taxon>Pucciniomycetes</taxon>
        <taxon>Pucciniales</taxon>
        <taxon>Pucciniaceae</taxon>
        <taxon>Puccinia</taxon>
    </lineage>
</organism>
<feature type="region of interest" description="Disordered" evidence="1">
    <location>
        <begin position="1"/>
        <end position="50"/>
    </location>
</feature>
<dbReference type="EMBL" id="PGCJ01000661">
    <property type="protein sequence ID" value="PLW24966.1"/>
    <property type="molecule type" value="Genomic_DNA"/>
</dbReference>
<reference evidence="2 3" key="1">
    <citation type="submission" date="2017-11" db="EMBL/GenBank/DDBJ databases">
        <title>De novo assembly and phasing of dikaryotic genomes from two isolates of Puccinia coronata f. sp. avenae, the causal agent of oat crown rust.</title>
        <authorList>
            <person name="Miller M.E."/>
            <person name="Zhang Y."/>
            <person name="Omidvar V."/>
            <person name="Sperschneider J."/>
            <person name="Schwessinger B."/>
            <person name="Raley C."/>
            <person name="Palmer J.M."/>
            <person name="Garnica D."/>
            <person name="Upadhyaya N."/>
            <person name="Rathjen J."/>
            <person name="Taylor J.M."/>
            <person name="Park R.F."/>
            <person name="Dodds P.N."/>
            <person name="Hirsch C.D."/>
            <person name="Kianian S.F."/>
            <person name="Figueroa M."/>
        </authorList>
    </citation>
    <scope>NUCLEOTIDE SEQUENCE [LARGE SCALE GENOMIC DNA]</scope>
    <source>
        <strain evidence="2">12NC29</strain>
    </source>
</reference>
<dbReference type="Proteomes" id="UP000235388">
    <property type="component" value="Unassembled WGS sequence"/>
</dbReference>